<dbReference type="GO" id="GO:0046872">
    <property type="term" value="F:metal ion binding"/>
    <property type="evidence" value="ECO:0007669"/>
    <property type="project" value="UniProtKB-KW"/>
</dbReference>
<evidence type="ECO:0000256" key="4">
    <source>
        <dbReference type="RuleBase" id="RU361117"/>
    </source>
</evidence>
<dbReference type="Proteomes" id="UP000248311">
    <property type="component" value="Unassembled WGS sequence"/>
</dbReference>
<dbReference type="InterPro" id="IPR006379">
    <property type="entry name" value="HAD-SF_hydro_IIB"/>
</dbReference>
<evidence type="ECO:0000256" key="2">
    <source>
        <dbReference type="ARBA" id="ARBA00008770"/>
    </source>
</evidence>
<dbReference type="InterPro" id="IPR044651">
    <property type="entry name" value="OTSB-like"/>
</dbReference>
<comment type="pathway">
    <text evidence="1 4">Glycan biosynthesis; trehalose biosynthesis.</text>
</comment>
<evidence type="ECO:0000256" key="3">
    <source>
        <dbReference type="ARBA" id="ARBA00022801"/>
    </source>
</evidence>
<dbReference type="Gene3D" id="3.40.50.1000">
    <property type="entry name" value="HAD superfamily/HAD-like"/>
    <property type="match status" value="1"/>
</dbReference>
<evidence type="ECO:0000256" key="1">
    <source>
        <dbReference type="ARBA" id="ARBA00005199"/>
    </source>
</evidence>
<gene>
    <name evidence="6" type="ORF">DFP88_101690</name>
</gene>
<keyword evidence="3 4" id="KW-0378">Hydrolase</keyword>
<keyword evidence="4" id="KW-0479">Metal-binding</keyword>
<dbReference type="InterPro" id="IPR003337">
    <property type="entry name" value="Trehalose_PPase"/>
</dbReference>
<comment type="catalytic activity">
    <reaction evidence="4">
        <text>alpha,alpha-trehalose 6-phosphate + H2O = alpha,alpha-trehalose + phosphate</text>
        <dbReference type="Rhea" id="RHEA:23420"/>
        <dbReference type="ChEBI" id="CHEBI:15377"/>
        <dbReference type="ChEBI" id="CHEBI:16551"/>
        <dbReference type="ChEBI" id="CHEBI:43474"/>
        <dbReference type="ChEBI" id="CHEBI:58429"/>
        <dbReference type="EC" id="3.1.3.12"/>
    </reaction>
</comment>
<dbReference type="RefSeq" id="WP_110813016.1">
    <property type="nucleotide sequence ID" value="NZ_QJTE01000001.1"/>
</dbReference>
<comment type="caution">
    <text evidence="6">The sequence shown here is derived from an EMBL/GenBank/DDBJ whole genome shotgun (WGS) entry which is preliminary data.</text>
</comment>
<comment type="similarity">
    <text evidence="2 4">Belongs to the trehalose phosphatase family.</text>
</comment>
<dbReference type="InterPro" id="IPR023214">
    <property type="entry name" value="HAD_sf"/>
</dbReference>
<dbReference type="AlphaFoldDB" id="A0A318SXF2"/>
<dbReference type="GO" id="GO:0005992">
    <property type="term" value="P:trehalose biosynthetic process"/>
    <property type="evidence" value="ECO:0007669"/>
    <property type="project" value="UniProtKB-UniPathway"/>
</dbReference>
<keyword evidence="4" id="KW-0460">Magnesium</keyword>
<evidence type="ECO:0000313" key="6">
    <source>
        <dbReference type="EMBL" id="PYE86015.1"/>
    </source>
</evidence>
<dbReference type="EMBL" id="QJTE01000001">
    <property type="protein sequence ID" value="PYE86015.1"/>
    <property type="molecule type" value="Genomic_DNA"/>
</dbReference>
<dbReference type="NCBIfam" id="TIGR01484">
    <property type="entry name" value="HAD-SF-IIB"/>
    <property type="match status" value="1"/>
</dbReference>
<dbReference type="PANTHER" id="PTHR43768:SF3">
    <property type="entry name" value="TREHALOSE 6-PHOSPHATE PHOSPHATASE"/>
    <property type="match status" value="1"/>
</dbReference>
<dbReference type="Gene3D" id="3.30.70.1020">
    <property type="entry name" value="Trehalose-6-phosphate phosphatase related protein, domain 2"/>
    <property type="match status" value="1"/>
</dbReference>
<comment type="cofactor">
    <cofactor evidence="4">
        <name>Mg(2+)</name>
        <dbReference type="ChEBI" id="CHEBI:18420"/>
    </cofactor>
</comment>
<keyword evidence="7" id="KW-1185">Reference proteome</keyword>
<sequence length="263" mass="28818">MYYEMIGFHGEAQDEPLTDEIECPDLSKATLFLDLDGTLVDLAPTPDGIQVAPDLGELLGLLYERTEGRTVIISGRAIEDAAQYLQGFGGPMIGGHGAQERLVDGTIKRHELADETTVQRLGDMADSFAATHPGLLCERKPTGVVLHFRKDESLAAPAYAFLRALSETHRGFDLHHSKMAYELRPAGIGKDVSMRKMMQQDGFAGTRPIFFGDDVTDEPALQWVAAQGGIAVKIGEGETAAQARLEDPSSARRTLRRWTQKEH</sequence>
<dbReference type="NCBIfam" id="TIGR00685">
    <property type="entry name" value="T6PP"/>
    <property type="match status" value="1"/>
</dbReference>
<dbReference type="UniPathway" id="UPA00299"/>
<dbReference type="PANTHER" id="PTHR43768">
    <property type="entry name" value="TREHALOSE 6-PHOSPHATE PHOSPHATASE"/>
    <property type="match status" value="1"/>
</dbReference>
<proteinExistence type="inferred from homology"/>
<dbReference type="InterPro" id="IPR036412">
    <property type="entry name" value="HAD-like_sf"/>
</dbReference>
<dbReference type="Pfam" id="PF02358">
    <property type="entry name" value="Trehalose_PPase"/>
    <property type="match status" value="1"/>
</dbReference>
<evidence type="ECO:0000313" key="7">
    <source>
        <dbReference type="Proteomes" id="UP000248311"/>
    </source>
</evidence>
<dbReference type="OrthoDB" id="9814913at2"/>
<dbReference type="GO" id="GO:0004805">
    <property type="term" value="F:trehalose-phosphatase activity"/>
    <property type="evidence" value="ECO:0007669"/>
    <property type="project" value="UniProtKB-EC"/>
</dbReference>
<comment type="function">
    <text evidence="4">Removes the phosphate from trehalose 6-phosphate to produce free trehalose.</text>
</comment>
<organism evidence="6 7">
    <name type="scientific">Pseudoroseicyclus aestuarii</name>
    <dbReference type="NCBI Taxonomy" id="1795041"/>
    <lineage>
        <taxon>Bacteria</taxon>
        <taxon>Pseudomonadati</taxon>
        <taxon>Pseudomonadota</taxon>
        <taxon>Alphaproteobacteria</taxon>
        <taxon>Rhodobacterales</taxon>
        <taxon>Paracoccaceae</taxon>
        <taxon>Pseudoroseicyclus</taxon>
    </lineage>
</organism>
<dbReference type="EC" id="3.1.3.12" evidence="4"/>
<feature type="region of interest" description="Disordered" evidence="5">
    <location>
        <begin position="240"/>
        <end position="263"/>
    </location>
</feature>
<protein>
    <recommendedName>
        <fullName evidence="4">Trehalose 6-phosphate phosphatase</fullName>
        <ecNumber evidence="4">3.1.3.12</ecNumber>
    </recommendedName>
</protein>
<dbReference type="SUPFAM" id="SSF56784">
    <property type="entry name" value="HAD-like"/>
    <property type="match status" value="1"/>
</dbReference>
<feature type="compositionally biased region" description="Basic residues" evidence="5">
    <location>
        <begin position="253"/>
        <end position="263"/>
    </location>
</feature>
<reference evidence="6 7" key="1">
    <citation type="submission" date="2018-06" db="EMBL/GenBank/DDBJ databases">
        <title>Genomic Encyclopedia of Type Strains, Phase III (KMG-III): the genomes of soil and plant-associated and newly described type strains.</title>
        <authorList>
            <person name="Whitman W."/>
        </authorList>
    </citation>
    <scope>NUCLEOTIDE SEQUENCE [LARGE SCALE GENOMIC DNA]</scope>
    <source>
        <strain evidence="6 7">CECT 9025</strain>
    </source>
</reference>
<name>A0A318SXF2_9RHOB</name>
<accession>A0A318SXF2</accession>
<evidence type="ECO:0000256" key="5">
    <source>
        <dbReference type="SAM" id="MobiDB-lite"/>
    </source>
</evidence>